<keyword evidence="1" id="KW-0812">Transmembrane</keyword>
<evidence type="ECO:0000313" key="2">
    <source>
        <dbReference type="EMBL" id="SEH69661.1"/>
    </source>
</evidence>
<sequence>MAFYWGHPCDRASSRPNVNIALYSVFLIEYRFCMKVLFAGFVAMFFVGISFAAERLSPEGAEAIPAHIEKMCAQAEDIVIVAVYKYVYRDQKVVSYARVTENMKGDIPVESLVYWVSNAAGQKDHITYVDAYPLILCLGAKQKEMIAPPYAASLVCKTSHKKMDQGHVLKLPDGFENAAFYAGIYRLSPTPIAFPKTESDAGKAIQEFYEKKRHASCVK</sequence>
<accession>A0A1H6KCY5</accession>
<proteinExistence type="predicted"/>
<organism evidence="2 3">
    <name type="scientific">Akkermansia glycaniphila</name>
    <dbReference type="NCBI Taxonomy" id="1679444"/>
    <lineage>
        <taxon>Bacteria</taxon>
        <taxon>Pseudomonadati</taxon>
        <taxon>Verrucomicrobiota</taxon>
        <taxon>Verrucomicrobiia</taxon>
        <taxon>Verrucomicrobiales</taxon>
        <taxon>Akkermansiaceae</taxon>
        <taxon>Akkermansia</taxon>
    </lineage>
</organism>
<keyword evidence="1" id="KW-1133">Transmembrane helix</keyword>
<evidence type="ECO:0000256" key="1">
    <source>
        <dbReference type="SAM" id="Phobius"/>
    </source>
</evidence>
<dbReference type="KEGG" id="agl:PYTT_0049"/>
<protein>
    <submittedName>
        <fullName evidence="2">Uncharacterized protein</fullName>
    </submittedName>
</protein>
<evidence type="ECO:0000313" key="3">
    <source>
        <dbReference type="Proteomes" id="UP000176204"/>
    </source>
</evidence>
<keyword evidence="3" id="KW-1185">Reference proteome</keyword>
<feature type="transmembrane region" description="Helical" evidence="1">
    <location>
        <begin position="20"/>
        <end position="47"/>
    </location>
</feature>
<name>A0A1H6KCY5_9BACT</name>
<dbReference type="STRING" id="1679444.PYTT_0049"/>
<gene>
    <name evidence="2" type="ORF">PYTT_0049</name>
</gene>
<dbReference type="EMBL" id="LT629973">
    <property type="protein sequence ID" value="SEH69661.1"/>
    <property type="molecule type" value="Genomic_DNA"/>
</dbReference>
<dbReference type="AlphaFoldDB" id="A0A1H6KCY5"/>
<dbReference type="Proteomes" id="UP000176204">
    <property type="component" value="Chromosome I"/>
</dbReference>
<reference evidence="3" key="1">
    <citation type="submission" date="2016-09" db="EMBL/GenBank/DDBJ databases">
        <authorList>
            <person name="Koehorst J."/>
        </authorList>
    </citation>
    <scope>NUCLEOTIDE SEQUENCE [LARGE SCALE GENOMIC DNA]</scope>
</reference>
<keyword evidence="1" id="KW-0472">Membrane</keyword>